<dbReference type="Proteomes" id="UP000694853">
    <property type="component" value="Unplaced"/>
</dbReference>
<evidence type="ECO:0000313" key="3">
    <source>
        <dbReference type="RefSeq" id="XP_027356082.1"/>
    </source>
</evidence>
<name>A0A8B8LJ72_ABRPR</name>
<proteinExistence type="predicted"/>
<dbReference type="GeneID" id="113865598"/>
<organism evidence="2 3">
    <name type="scientific">Abrus precatorius</name>
    <name type="common">Indian licorice</name>
    <name type="synonym">Glycine abrus</name>
    <dbReference type="NCBI Taxonomy" id="3816"/>
    <lineage>
        <taxon>Eukaryota</taxon>
        <taxon>Viridiplantae</taxon>
        <taxon>Streptophyta</taxon>
        <taxon>Embryophyta</taxon>
        <taxon>Tracheophyta</taxon>
        <taxon>Spermatophyta</taxon>
        <taxon>Magnoliopsida</taxon>
        <taxon>eudicotyledons</taxon>
        <taxon>Gunneridae</taxon>
        <taxon>Pentapetalae</taxon>
        <taxon>rosids</taxon>
        <taxon>fabids</taxon>
        <taxon>Fabales</taxon>
        <taxon>Fabaceae</taxon>
        <taxon>Papilionoideae</taxon>
        <taxon>50 kb inversion clade</taxon>
        <taxon>NPAAA clade</taxon>
        <taxon>indigoferoid/millettioid clade</taxon>
        <taxon>Abreae</taxon>
        <taxon>Abrus</taxon>
    </lineage>
</organism>
<feature type="region of interest" description="Disordered" evidence="1">
    <location>
        <begin position="101"/>
        <end position="145"/>
    </location>
</feature>
<keyword evidence="2" id="KW-1185">Reference proteome</keyword>
<reference evidence="3" key="2">
    <citation type="submission" date="2025-08" db="UniProtKB">
        <authorList>
            <consortium name="RefSeq"/>
        </authorList>
    </citation>
    <scope>IDENTIFICATION</scope>
    <source>
        <tissue evidence="3">Young leaves</tissue>
    </source>
</reference>
<dbReference type="OrthoDB" id="1935372at2759"/>
<evidence type="ECO:0000313" key="2">
    <source>
        <dbReference type="Proteomes" id="UP000694853"/>
    </source>
</evidence>
<dbReference type="RefSeq" id="XP_027356082.1">
    <property type="nucleotide sequence ID" value="XM_027500281.1"/>
</dbReference>
<dbReference type="PANTHER" id="PTHR33912">
    <property type="entry name" value="OS01G0939400 PROTEIN"/>
    <property type="match status" value="1"/>
</dbReference>
<dbReference type="PANTHER" id="PTHR33912:SF3">
    <property type="entry name" value="OS01G0939400 PROTEIN"/>
    <property type="match status" value="1"/>
</dbReference>
<sequence>MSLVDYAPSSDDDVPEPAEEERKEEEEPQLPQCDSLPLQPPPPPRAQTKSGSSSDQQPESKPHSSPPAVENLPDASLLLNAPTVSSNLLSSSDHSARVAAALAENASRKRDSNGMASSTVRSKVPRANLPHSRNVPETAGNVLIPPQISGRKNVVTEDISKLFVKKHP</sequence>
<dbReference type="InterPro" id="IPR040381">
    <property type="entry name" value="At4g14450-like"/>
</dbReference>
<protein>
    <submittedName>
        <fullName evidence="3">Uncharacterized protein LOC113865598 isoform X1</fullName>
    </submittedName>
</protein>
<dbReference type="KEGG" id="aprc:113865598"/>
<dbReference type="AlphaFoldDB" id="A0A8B8LJ72"/>
<feature type="region of interest" description="Disordered" evidence="1">
    <location>
        <begin position="1"/>
        <end position="77"/>
    </location>
</feature>
<evidence type="ECO:0000256" key="1">
    <source>
        <dbReference type="SAM" id="MobiDB-lite"/>
    </source>
</evidence>
<accession>A0A8B8LJ72</accession>
<reference evidence="2" key="1">
    <citation type="journal article" date="2019" name="Toxins">
        <title>Detection of Abrin-Like and Prepropulchellin-Like Toxin Genes and Transcripts Using Whole Genome Sequencing and Full-Length Transcript Sequencing of Abrus precatorius.</title>
        <authorList>
            <person name="Hovde B.T."/>
            <person name="Daligault H.E."/>
            <person name="Hanschen E.R."/>
            <person name="Kunde Y.A."/>
            <person name="Johnson M.B."/>
            <person name="Starkenburg S.R."/>
            <person name="Johnson S.L."/>
        </authorList>
    </citation>
    <scope>NUCLEOTIDE SEQUENCE [LARGE SCALE GENOMIC DNA]</scope>
</reference>
<feature type="compositionally biased region" description="Acidic residues" evidence="1">
    <location>
        <begin position="10"/>
        <end position="28"/>
    </location>
</feature>
<gene>
    <name evidence="3" type="primary">LOC113865598</name>
</gene>
<feature type="compositionally biased region" description="Polar residues" evidence="1">
    <location>
        <begin position="47"/>
        <end position="59"/>
    </location>
</feature>